<dbReference type="Gramene" id="PRQ40383">
    <property type="protein sequence ID" value="PRQ40383"/>
    <property type="gene ID" value="RchiOBHm_Chr4g0435401"/>
</dbReference>
<keyword evidence="2" id="KW-1185">Reference proteome</keyword>
<sequence>MLGICLTHTMVIPNPVKCSPWEKTVISWRSTEQTVVAISSNNAEIIALHEVVRECIWIGSIVTHVRTIVV</sequence>
<organism evidence="1 2">
    <name type="scientific">Rosa chinensis</name>
    <name type="common">China rose</name>
    <dbReference type="NCBI Taxonomy" id="74649"/>
    <lineage>
        <taxon>Eukaryota</taxon>
        <taxon>Viridiplantae</taxon>
        <taxon>Streptophyta</taxon>
        <taxon>Embryophyta</taxon>
        <taxon>Tracheophyta</taxon>
        <taxon>Spermatophyta</taxon>
        <taxon>Magnoliopsida</taxon>
        <taxon>eudicotyledons</taxon>
        <taxon>Gunneridae</taxon>
        <taxon>Pentapetalae</taxon>
        <taxon>rosids</taxon>
        <taxon>fabids</taxon>
        <taxon>Rosales</taxon>
        <taxon>Rosaceae</taxon>
        <taxon>Rosoideae</taxon>
        <taxon>Rosoideae incertae sedis</taxon>
        <taxon>Rosa</taxon>
    </lineage>
</organism>
<gene>
    <name evidence="1" type="ORF">RchiOBHm_Chr4g0435401</name>
</gene>
<dbReference type="Proteomes" id="UP000238479">
    <property type="component" value="Chromosome 4"/>
</dbReference>
<evidence type="ECO:0000313" key="2">
    <source>
        <dbReference type="Proteomes" id="UP000238479"/>
    </source>
</evidence>
<dbReference type="EMBL" id="PDCK01000042">
    <property type="protein sequence ID" value="PRQ40383.1"/>
    <property type="molecule type" value="Genomic_DNA"/>
</dbReference>
<comment type="caution">
    <text evidence="1">The sequence shown here is derived from an EMBL/GenBank/DDBJ whole genome shotgun (WGS) entry which is preliminary data.</text>
</comment>
<evidence type="ECO:0000313" key="1">
    <source>
        <dbReference type="EMBL" id="PRQ40383.1"/>
    </source>
</evidence>
<dbReference type="AlphaFoldDB" id="A0A2P6R1S5"/>
<name>A0A2P6R1S5_ROSCH</name>
<proteinExistence type="predicted"/>
<reference evidence="1 2" key="1">
    <citation type="journal article" date="2018" name="Nat. Genet.">
        <title>The Rosa genome provides new insights in the design of modern roses.</title>
        <authorList>
            <person name="Bendahmane M."/>
        </authorList>
    </citation>
    <scope>NUCLEOTIDE SEQUENCE [LARGE SCALE GENOMIC DNA]</scope>
    <source>
        <strain evidence="2">cv. Old Blush</strain>
    </source>
</reference>
<accession>A0A2P6R1S5</accession>
<protein>
    <submittedName>
        <fullName evidence="1">Uncharacterized protein</fullName>
    </submittedName>
</protein>